<evidence type="ECO:0000313" key="9">
    <source>
        <dbReference type="EMBL" id="MEQ2638316.1"/>
    </source>
</evidence>
<dbReference type="Proteomes" id="UP001478817">
    <property type="component" value="Unassembled WGS sequence"/>
</dbReference>
<dbReference type="RefSeq" id="WP_349182989.1">
    <property type="nucleotide sequence ID" value="NZ_JBBNGS010000016.1"/>
</dbReference>
<evidence type="ECO:0000256" key="6">
    <source>
        <dbReference type="ARBA" id="ARBA00023136"/>
    </source>
</evidence>
<dbReference type="EMBL" id="JBBNGS010000016">
    <property type="protein sequence ID" value="MEQ2638316.1"/>
    <property type="molecule type" value="Genomic_DNA"/>
</dbReference>
<keyword evidence="5 8" id="KW-1133">Transmembrane helix</keyword>
<feature type="transmembrane region" description="Helical" evidence="8">
    <location>
        <begin position="389"/>
        <end position="406"/>
    </location>
</feature>
<feature type="transmembrane region" description="Helical" evidence="8">
    <location>
        <begin position="144"/>
        <end position="165"/>
    </location>
</feature>
<evidence type="ECO:0000256" key="1">
    <source>
        <dbReference type="ARBA" id="ARBA00004141"/>
    </source>
</evidence>
<dbReference type="PANTHER" id="PTHR42810:SF2">
    <property type="entry name" value="PURINE PERMEASE C1399.01C-RELATED"/>
    <property type="match status" value="1"/>
</dbReference>
<comment type="similarity">
    <text evidence="2">Belongs to the nucleobase:cation symporter-2 (NCS2) (TC 2.A.40) family.</text>
</comment>
<comment type="subcellular location">
    <subcellularLocation>
        <location evidence="1">Membrane</location>
        <topology evidence="1">Multi-pass membrane protein</topology>
    </subcellularLocation>
</comment>
<keyword evidence="10" id="KW-1185">Reference proteome</keyword>
<evidence type="ECO:0000313" key="10">
    <source>
        <dbReference type="Proteomes" id="UP001478817"/>
    </source>
</evidence>
<gene>
    <name evidence="9" type="ORF">AAAT05_08180</name>
</gene>
<keyword evidence="6 8" id="KW-0472">Membrane</keyword>
<dbReference type="Pfam" id="PF00860">
    <property type="entry name" value="Xan_ur_permease"/>
    <property type="match status" value="1"/>
</dbReference>
<feature type="transmembrane region" description="Helical" evidence="8">
    <location>
        <begin position="356"/>
        <end position="377"/>
    </location>
</feature>
<proteinExistence type="inferred from homology"/>
<evidence type="ECO:0000256" key="2">
    <source>
        <dbReference type="ARBA" id="ARBA00008821"/>
    </source>
</evidence>
<feature type="transmembrane region" description="Helical" evidence="8">
    <location>
        <begin position="204"/>
        <end position="227"/>
    </location>
</feature>
<dbReference type="PANTHER" id="PTHR42810">
    <property type="entry name" value="PURINE PERMEASE C1399.01C-RELATED"/>
    <property type="match status" value="1"/>
</dbReference>
<feature type="region of interest" description="Disordered" evidence="7">
    <location>
        <begin position="502"/>
        <end position="526"/>
    </location>
</feature>
<protein>
    <submittedName>
        <fullName evidence="9">Solute carrier family 23 protein</fullName>
    </submittedName>
</protein>
<feature type="transmembrane region" description="Helical" evidence="8">
    <location>
        <begin position="418"/>
        <end position="438"/>
    </location>
</feature>
<reference evidence="9 10" key="1">
    <citation type="submission" date="2024-04" db="EMBL/GenBank/DDBJ databases">
        <title>Human intestinal bacterial collection.</title>
        <authorList>
            <person name="Pauvert C."/>
            <person name="Hitch T.C.A."/>
            <person name="Clavel T."/>
        </authorList>
    </citation>
    <scope>NUCLEOTIDE SEQUENCE [LARGE SCALE GENOMIC DNA]</scope>
    <source>
        <strain evidence="9 10">CLA-AA-H197</strain>
    </source>
</reference>
<feature type="transmembrane region" description="Helical" evidence="8">
    <location>
        <begin position="90"/>
        <end position="108"/>
    </location>
</feature>
<evidence type="ECO:0000256" key="5">
    <source>
        <dbReference type="ARBA" id="ARBA00022989"/>
    </source>
</evidence>
<feature type="transmembrane region" description="Helical" evidence="8">
    <location>
        <begin position="331"/>
        <end position="350"/>
    </location>
</feature>
<dbReference type="NCBIfam" id="NF037981">
    <property type="entry name" value="NCS2_1"/>
    <property type="match status" value="1"/>
</dbReference>
<name>A0ABV1IHE5_9ACTN</name>
<evidence type="ECO:0000256" key="3">
    <source>
        <dbReference type="ARBA" id="ARBA00022448"/>
    </source>
</evidence>
<sequence length="526" mass="55009">MSESAQTTVEKEQAESPLLFQREGVPSLKDLLPCSLQHVLACFAGAIAPAMMIASTCHFTEAQETAIIQVALILTALDTLLQQFPLFGRIGSNLPILTGVSFAFLPAFQAIGFEFGFGTLLGAELVGGVVAILFGIFFKNVRKLFPPLVTGTVIFTIGVSLYPTAIKYMAGGVGSPIFGSFQSWFVGLVTFAIVFGLSNFGKGVIKLGAIFFGMIAGCLISIPLGMVDPSGVANAAWFALPQFMPFKIEFNGAACLTIAVVYIMANVQLIGDLSAATLGSMDRLPEEKELSGALMAQGTVSIVSSLFGGMPTSAFGQNVGIIVSNKVINKFVFVFAAAIFAVAGFVPKLASVLTMIPQPVIGGATISVFGTITLNGIRMLVRDGLTPRSCTVFGVSVAFGLGISQVSGCLSGAGMPDWISTIFATSAITPCAVMAIILNNVLPPEEVPLPSDTNAPNDLRVEAAAVVDANASDVDTLEAVTRSDEEVGEVGVMFDAAERMATFEEKGKEGNGGEKDFSPAESRDKN</sequence>
<dbReference type="InterPro" id="IPR006043">
    <property type="entry name" value="NCS2"/>
</dbReference>
<feature type="transmembrane region" description="Helical" evidence="8">
    <location>
        <begin position="248"/>
        <end position="270"/>
    </location>
</feature>
<dbReference type="NCBIfam" id="TIGR00801">
    <property type="entry name" value="ncs2"/>
    <property type="match status" value="1"/>
</dbReference>
<evidence type="ECO:0000256" key="7">
    <source>
        <dbReference type="SAM" id="MobiDB-lite"/>
    </source>
</evidence>
<keyword evidence="3" id="KW-0813">Transport</keyword>
<accession>A0ABV1IHE5</accession>
<evidence type="ECO:0000256" key="8">
    <source>
        <dbReference type="SAM" id="Phobius"/>
    </source>
</evidence>
<dbReference type="PROSITE" id="PS01116">
    <property type="entry name" value="XANTH_URACIL_PERMASE"/>
    <property type="match status" value="1"/>
</dbReference>
<comment type="caution">
    <text evidence="9">The sequence shown here is derived from an EMBL/GenBank/DDBJ whole genome shotgun (WGS) entry which is preliminary data.</text>
</comment>
<keyword evidence="4 8" id="KW-0812">Transmembrane</keyword>
<dbReference type="InterPro" id="IPR006042">
    <property type="entry name" value="Xan_ur_permease"/>
</dbReference>
<evidence type="ECO:0000256" key="4">
    <source>
        <dbReference type="ARBA" id="ARBA00022692"/>
    </source>
</evidence>
<feature type="transmembrane region" description="Helical" evidence="8">
    <location>
        <begin position="115"/>
        <end position="138"/>
    </location>
</feature>
<organism evidence="9 10">
    <name type="scientific">Paratractidigestivibacter faecalis</name>
    <dbReference type="NCBI Taxonomy" id="2292441"/>
    <lineage>
        <taxon>Bacteria</taxon>
        <taxon>Bacillati</taxon>
        <taxon>Actinomycetota</taxon>
        <taxon>Coriobacteriia</taxon>
        <taxon>Coriobacteriales</taxon>
        <taxon>Atopobiaceae</taxon>
        <taxon>Paratractidigestivibacter</taxon>
    </lineage>
</organism>
<feature type="transmembrane region" description="Helical" evidence="8">
    <location>
        <begin position="177"/>
        <end position="198"/>
    </location>
</feature>